<evidence type="ECO:0000313" key="6">
    <source>
        <dbReference type="EMBL" id="PSR79112.1"/>
    </source>
</evidence>
<dbReference type="GO" id="GO:0004364">
    <property type="term" value="F:glutathione transferase activity"/>
    <property type="evidence" value="ECO:0007669"/>
    <property type="project" value="TreeGrafter"/>
</dbReference>
<reference evidence="6 7" key="1">
    <citation type="journal article" date="2018" name="Mycol. Prog.">
        <title>Coniella lustricola, a new species from submerged detritus.</title>
        <authorList>
            <person name="Raudabaugh D.B."/>
            <person name="Iturriaga T."/>
            <person name="Carver A."/>
            <person name="Mondo S."/>
            <person name="Pangilinan J."/>
            <person name="Lipzen A."/>
            <person name="He G."/>
            <person name="Amirebrahimi M."/>
            <person name="Grigoriev I.V."/>
            <person name="Miller A.N."/>
        </authorList>
    </citation>
    <scope>NUCLEOTIDE SEQUENCE [LARGE SCALE GENOMIC DNA]</scope>
    <source>
        <strain evidence="6 7">B22-T-1</strain>
    </source>
</reference>
<gene>
    <name evidence="6" type="ORF">BD289DRAFT_442931</name>
</gene>
<protein>
    <recommendedName>
        <fullName evidence="8">Membrane-associated proteins in eicosanoid and glutathione metabolism</fullName>
    </recommendedName>
</protein>
<comment type="subcellular location">
    <subcellularLocation>
        <location evidence="1">Membrane</location>
        <topology evidence="1">Multi-pass membrane protein</topology>
    </subcellularLocation>
</comment>
<feature type="transmembrane region" description="Helical" evidence="5">
    <location>
        <begin position="12"/>
        <end position="32"/>
    </location>
</feature>
<dbReference type="GO" id="GO:0005783">
    <property type="term" value="C:endoplasmic reticulum"/>
    <property type="evidence" value="ECO:0007669"/>
    <property type="project" value="TreeGrafter"/>
</dbReference>
<evidence type="ECO:0008006" key="8">
    <source>
        <dbReference type="Google" id="ProtNLM"/>
    </source>
</evidence>
<evidence type="ECO:0000313" key="7">
    <source>
        <dbReference type="Proteomes" id="UP000241462"/>
    </source>
</evidence>
<dbReference type="GO" id="GO:0016020">
    <property type="term" value="C:membrane"/>
    <property type="evidence" value="ECO:0007669"/>
    <property type="project" value="UniProtKB-SubCell"/>
</dbReference>
<dbReference type="InterPro" id="IPR023352">
    <property type="entry name" value="MAPEG-like_dom_sf"/>
</dbReference>
<evidence type="ECO:0000256" key="5">
    <source>
        <dbReference type="SAM" id="Phobius"/>
    </source>
</evidence>
<organism evidence="6 7">
    <name type="scientific">Coniella lustricola</name>
    <dbReference type="NCBI Taxonomy" id="2025994"/>
    <lineage>
        <taxon>Eukaryota</taxon>
        <taxon>Fungi</taxon>
        <taxon>Dikarya</taxon>
        <taxon>Ascomycota</taxon>
        <taxon>Pezizomycotina</taxon>
        <taxon>Sordariomycetes</taxon>
        <taxon>Sordariomycetidae</taxon>
        <taxon>Diaporthales</taxon>
        <taxon>Schizoparmaceae</taxon>
        <taxon>Coniella</taxon>
    </lineage>
</organism>
<accession>A0A2T2ZXN1</accession>
<dbReference type="Proteomes" id="UP000241462">
    <property type="component" value="Unassembled WGS sequence"/>
</dbReference>
<dbReference type="InterPro" id="IPR001129">
    <property type="entry name" value="Membr-assoc_MAPEG"/>
</dbReference>
<dbReference type="AlphaFoldDB" id="A0A2T2ZXN1"/>
<sequence>MGLLTVQIPQEYGYVLLTVVGSVFVNSFHGIMTGKARKSSGIGYPNAYATAEQAEKNPEAYRLNCAQRAHANFTENLVTFLPTLLIAGLRFPTYAAVAATGWLTCRVAYTQGYVAKGPQGRVAPSIASYLFLFPLLGMAGTTCYKMITGQ</sequence>
<keyword evidence="3 5" id="KW-1133">Transmembrane helix</keyword>
<name>A0A2T2ZXN1_9PEZI</name>
<proteinExistence type="predicted"/>
<dbReference type="InParanoid" id="A0A2T2ZXN1"/>
<dbReference type="STRING" id="2025994.A0A2T2ZXN1"/>
<dbReference type="InterPro" id="IPR050997">
    <property type="entry name" value="MAPEG"/>
</dbReference>
<dbReference type="OrthoDB" id="410651at2759"/>
<evidence type="ECO:0000256" key="1">
    <source>
        <dbReference type="ARBA" id="ARBA00004141"/>
    </source>
</evidence>
<dbReference type="PANTHER" id="PTHR10250:SF26">
    <property type="entry name" value="GLUTATHIONE S-TRANSFERASE 3, MITOCHONDRIAL"/>
    <property type="match status" value="1"/>
</dbReference>
<dbReference type="PANTHER" id="PTHR10250">
    <property type="entry name" value="MICROSOMAL GLUTATHIONE S-TRANSFERASE"/>
    <property type="match status" value="1"/>
</dbReference>
<evidence type="ECO:0000256" key="3">
    <source>
        <dbReference type="ARBA" id="ARBA00022989"/>
    </source>
</evidence>
<dbReference type="Pfam" id="PF01124">
    <property type="entry name" value="MAPEG"/>
    <property type="match status" value="1"/>
</dbReference>
<keyword evidence="4 5" id="KW-0472">Membrane</keyword>
<evidence type="ECO:0000256" key="4">
    <source>
        <dbReference type="ARBA" id="ARBA00023136"/>
    </source>
</evidence>
<evidence type="ECO:0000256" key="2">
    <source>
        <dbReference type="ARBA" id="ARBA00022692"/>
    </source>
</evidence>
<dbReference type="SUPFAM" id="SSF161084">
    <property type="entry name" value="MAPEG domain-like"/>
    <property type="match status" value="1"/>
</dbReference>
<keyword evidence="7" id="KW-1185">Reference proteome</keyword>
<feature type="transmembrane region" description="Helical" evidence="5">
    <location>
        <begin position="126"/>
        <end position="147"/>
    </location>
</feature>
<dbReference type="GO" id="GO:0005635">
    <property type="term" value="C:nuclear envelope"/>
    <property type="evidence" value="ECO:0007669"/>
    <property type="project" value="TreeGrafter"/>
</dbReference>
<dbReference type="GO" id="GO:0004602">
    <property type="term" value="F:glutathione peroxidase activity"/>
    <property type="evidence" value="ECO:0007669"/>
    <property type="project" value="TreeGrafter"/>
</dbReference>
<dbReference type="Gene3D" id="1.20.120.550">
    <property type="entry name" value="Membrane associated eicosanoid/glutathione metabolism-like domain"/>
    <property type="match status" value="1"/>
</dbReference>
<keyword evidence="2 5" id="KW-0812">Transmembrane</keyword>
<dbReference type="EMBL" id="KZ678579">
    <property type="protein sequence ID" value="PSR79112.1"/>
    <property type="molecule type" value="Genomic_DNA"/>
</dbReference>